<keyword evidence="1" id="KW-0472">Membrane</keyword>
<evidence type="ECO:0000256" key="1">
    <source>
        <dbReference type="SAM" id="Phobius"/>
    </source>
</evidence>
<evidence type="ECO:0000313" key="2">
    <source>
        <dbReference type="EnsemblPlants" id="cds.novel_model_344_5bd9a17a"/>
    </source>
</evidence>
<keyword evidence="3" id="KW-1185">Reference proteome</keyword>
<keyword evidence="1" id="KW-1133">Transmembrane helix</keyword>
<dbReference type="AlphaFoldDB" id="A0A803R019"/>
<dbReference type="EMBL" id="UZAU01000008">
    <property type="status" value="NOT_ANNOTATED_CDS"/>
    <property type="molecule type" value="Genomic_DNA"/>
</dbReference>
<reference evidence="2" key="1">
    <citation type="submission" date="2018-11" db="EMBL/GenBank/DDBJ databases">
        <authorList>
            <person name="Grassa J C."/>
        </authorList>
    </citation>
    <scope>NUCLEOTIDE SEQUENCE [LARGE SCALE GENOMIC DNA]</scope>
</reference>
<evidence type="ECO:0008006" key="4">
    <source>
        <dbReference type="Google" id="ProtNLM"/>
    </source>
</evidence>
<reference evidence="2" key="2">
    <citation type="submission" date="2021-03" db="UniProtKB">
        <authorList>
            <consortium name="EnsemblPlants"/>
        </authorList>
    </citation>
    <scope>IDENTIFICATION</scope>
</reference>
<accession>A0A803R019</accession>
<feature type="transmembrane region" description="Helical" evidence="1">
    <location>
        <begin position="66"/>
        <end position="87"/>
    </location>
</feature>
<dbReference type="Gramene" id="novel_model_344_5bd9a17a">
    <property type="protein sequence ID" value="cds.novel_model_344_5bd9a17a"/>
    <property type="gene ID" value="novel_gene_194_5bd9a17a"/>
</dbReference>
<protein>
    <recommendedName>
        <fullName evidence="4">RNase H type-1 domain-containing protein</fullName>
    </recommendedName>
</protein>
<evidence type="ECO:0000313" key="3">
    <source>
        <dbReference type="Proteomes" id="UP000596661"/>
    </source>
</evidence>
<dbReference type="EnsemblPlants" id="novel_model_344_5bd9a17a">
    <property type="protein sequence ID" value="cds.novel_model_344_5bd9a17a"/>
    <property type="gene ID" value="novel_gene_194_5bd9a17a"/>
</dbReference>
<proteinExistence type="predicted"/>
<sequence>MLVTIDVSDPLEAETWALLYAAQLCRLHGWISLTLASYFQQLVHGILAHKALDWRSATVFEALNELMVGLINFIVVWFSQLSVFNIIGS</sequence>
<name>A0A803R019_CANSA</name>
<dbReference type="Proteomes" id="UP000596661">
    <property type="component" value="Chromosome 1"/>
</dbReference>
<keyword evidence="1" id="KW-0812">Transmembrane</keyword>
<organism evidence="2 3">
    <name type="scientific">Cannabis sativa</name>
    <name type="common">Hemp</name>
    <name type="synonym">Marijuana</name>
    <dbReference type="NCBI Taxonomy" id="3483"/>
    <lineage>
        <taxon>Eukaryota</taxon>
        <taxon>Viridiplantae</taxon>
        <taxon>Streptophyta</taxon>
        <taxon>Embryophyta</taxon>
        <taxon>Tracheophyta</taxon>
        <taxon>Spermatophyta</taxon>
        <taxon>Magnoliopsida</taxon>
        <taxon>eudicotyledons</taxon>
        <taxon>Gunneridae</taxon>
        <taxon>Pentapetalae</taxon>
        <taxon>rosids</taxon>
        <taxon>fabids</taxon>
        <taxon>Rosales</taxon>
        <taxon>Cannabaceae</taxon>
        <taxon>Cannabis</taxon>
    </lineage>
</organism>